<dbReference type="PANTHER" id="PTHR10622">
    <property type="entry name" value="HET DOMAIN-CONTAINING PROTEIN"/>
    <property type="match status" value="1"/>
</dbReference>
<protein>
    <submittedName>
        <fullName evidence="1">HET domain-containing protein</fullName>
    </submittedName>
</protein>
<gene>
    <name evidence="1" type="ORF">PGQ11_006966</name>
</gene>
<dbReference type="EMBL" id="JAPCWZ010000004">
    <property type="protein sequence ID" value="KAK8868388.1"/>
    <property type="molecule type" value="Genomic_DNA"/>
</dbReference>
<dbReference type="Proteomes" id="UP001390339">
    <property type="component" value="Unassembled WGS sequence"/>
</dbReference>
<sequence>MLGTKYSLSPYIAAATGIDELCLSEGLGQERIRDASVAKKMAWLSRRKTTRVEDLAYCMLGLFDLHMPLLYGEGTRAFTRLQEEIIRSSNDHTIFCWHWNSKMPLDWVSMLAPSPYMFKESSSYVRRLTPWNVAPNSVTSLGLSISLPLVYTLVGVYGILDAGLLHDVPNKRSLIHLCRLNEASMVYQRCRYPRRPLAWNFDNATDWSRHDILVQSRPESRLRYLSTRPPGEIGVFFLIEPTVFHDFNATKPTHNLARVYQTLASPPEVFDITRNLLVLSPPSPESEDRLYTAFMAIKASEDGKGWYYLFFAATARNSIVHWYCSTTNTQQMPQQLLPKSNALDYSDEYRTEHDAAYDHMRAEAANEWDGHETQTRCQSGFDVTIGDDLDIYPYMRVRAVGLEFTPRNRPWEPSLSVPRWSTIASRREVED</sequence>
<proteinExistence type="predicted"/>
<accession>A0ABR2IV73</accession>
<organism evidence="1 2">
    <name type="scientific">Apiospora arundinis</name>
    <dbReference type="NCBI Taxonomy" id="335852"/>
    <lineage>
        <taxon>Eukaryota</taxon>
        <taxon>Fungi</taxon>
        <taxon>Dikarya</taxon>
        <taxon>Ascomycota</taxon>
        <taxon>Pezizomycotina</taxon>
        <taxon>Sordariomycetes</taxon>
        <taxon>Xylariomycetidae</taxon>
        <taxon>Amphisphaeriales</taxon>
        <taxon>Apiosporaceae</taxon>
        <taxon>Apiospora</taxon>
    </lineage>
</organism>
<evidence type="ECO:0000313" key="1">
    <source>
        <dbReference type="EMBL" id="KAK8868388.1"/>
    </source>
</evidence>
<comment type="caution">
    <text evidence="1">The sequence shown here is derived from an EMBL/GenBank/DDBJ whole genome shotgun (WGS) entry which is preliminary data.</text>
</comment>
<name>A0ABR2IV73_9PEZI</name>
<keyword evidence="2" id="KW-1185">Reference proteome</keyword>
<reference evidence="1 2" key="1">
    <citation type="journal article" date="2024" name="IMA Fungus">
        <title>Apiospora arundinis, a panoply of carbohydrate-active enzymes and secondary metabolites.</title>
        <authorList>
            <person name="Sorensen T."/>
            <person name="Petersen C."/>
            <person name="Muurmann A.T."/>
            <person name="Christiansen J.V."/>
            <person name="Brundto M.L."/>
            <person name="Overgaard C.K."/>
            <person name="Boysen A.T."/>
            <person name="Wollenberg R.D."/>
            <person name="Larsen T.O."/>
            <person name="Sorensen J.L."/>
            <person name="Nielsen K.L."/>
            <person name="Sondergaard T.E."/>
        </authorList>
    </citation>
    <scope>NUCLEOTIDE SEQUENCE [LARGE SCALE GENOMIC DNA]</scope>
    <source>
        <strain evidence="1 2">AAU 773</strain>
    </source>
</reference>
<dbReference type="PANTHER" id="PTHR10622:SF10">
    <property type="entry name" value="HET DOMAIN-CONTAINING PROTEIN"/>
    <property type="match status" value="1"/>
</dbReference>
<evidence type="ECO:0000313" key="2">
    <source>
        <dbReference type="Proteomes" id="UP001390339"/>
    </source>
</evidence>